<comment type="caution">
    <text evidence="9">The sequence shown here is derived from an EMBL/GenBank/DDBJ whole genome shotgun (WGS) entry which is preliminary data.</text>
</comment>
<name>A0A5N5T439_9CRUS</name>
<dbReference type="GO" id="GO:0046872">
    <property type="term" value="F:metal ion binding"/>
    <property type="evidence" value="ECO:0007669"/>
    <property type="project" value="UniProtKB-KW"/>
</dbReference>
<dbReference type="PANTHER" id="PTHR10127:SF780">
    <property type="entry name" value="METALLOENDOPEPTIDASE"/>
    <property type="match status" value="1"/>
</dbReference>
<dbReference type="GO" id="GO:0006508">
    <property type="term" value="P:proteolysis"/>
    <property type="evidence" value="ECO:0007669"/>
    <property type="project" value="UniProtKB-KW"/>
</dbReference>
<comment type="caution">
    <text evidence="6">Lacks conserved residue(s) required for the propagation of feature annotation.</text>
</comment>
<evidence type="ECO:0000256" key="6">
    <source>
        <dbReference type="PROSITE-ProRule" id="PRU01211"/>
    </source>
</evidence>
<evidence type="ECO:0000256" key="7">
    <source>
        <dbReference type="RuleBase" id="RU361183"/>
    </source>
</evidence>
<keyword evidence="5 7" id="KW-0482">Metalloprotease</keyword>
<evidence type="ECO:0000256" key="3">
    <source>
        <dbReference type="ARBA" id="ARBA00022801"/>
    </source>
</evidence>
<dbReference type="EC" id="3.4.24.-" evidence="7"/>
<sequence length="78" mass="9066">SENNFKSYGTNLLDTFGEEYDYMSIMHYSPYAFAINYDKYTIITKDPDYQNVIGQRVGLSDIDLKKLLKMYNCPNADS</sequence>
<gene>
    <name evidence="9" type="ORF">Anas_02127</name>
</gene>
<evidence type="ECO:0000256" key="5">
    <source>
        <dbReference type="ARBA" id="ARBA00023049"/>
    </source>
</evidence>
<dbReference type="PANTHER" id="PTHR10127">
    <property type="entry name" value="DISCOIDIN, CUB, EGF, LAMININ , AND ZINC METALLOPROTEASE DOMAIN CONTAINING"/>
    <property type="match status" value="1"/>
</dbReference>
<feature type="domain" description="Peptidase M12A" evidence="8">
    <location>
        <begin position="1"/>
        <end position="74"/>
    </location>
</feature>
<dbReference type="EMBL" id="SEYY01011569">
    <property type="protein sequence ID" value="KAB7501142.1"/>
    <property type="molecule type" value="Genomic_DNA"/>
</dbReference>
<organism evidence="9 10">
    <name type="scientific">Armadillidium nasatum</name>
    <dbReference type="NCBI Taxonomy" id="96803"/>
    <lineage>
        <taxon>Eukaryota</taxon>
        <taxon>Metazoa</taxon>
        <taxon>Ecdysozoa</taxon>
        <taxon>Arthropoda</taxon>
        <taxon>Crustacea</taxon>
        <taxon>Multicrustacea</taxon>
        <taxon>Malacostraca</taxon>
        <taxon>Eumalacostraca</taxon>
        <taxon>Peracarida</taxon>
        <taxon>Isopoda</taxon>
        <taxon>Oniscidea</taxon>
        <taxon>Crinocheta</taxon>
        <taxon>Armadillidiidae</taxon>
        <taxon>Armadillidium</taxon>
    </lineage>
</organism>
<dbReference type="GO" id="GO:0004222">
    <property type="term" value="F:metalloendopeptidase activity"/>
    <property type="evidence" value="ECO:0007669"/>
    <property type="project" value="UniProtKB-UniRule"/>
</dbReference>
<dbReference type="OrthoDB" id="291007at2759"/>
<keyword evidence="2 7" id="KW-0479">Metal-binding</keyword>
<dbReference type="PRINTS" id="PR00480">
    <property type="entry name" value="ASTACIN"/>
</dbReference>
<dbReference type="Pfam" id="PF01400">
    <property type="entry name" value="Astacin"/>
    <property type="match status" value="1"/>
</dbReference>
<evidence type="ECO:0000256" key="2">
    <source>
        <dbReference type="ARBA" id="ARBA00022723"/>
    </source>
</evidence>
<evidence type="ECO:0000259" key="8">
    <source>
        <dbReference type="PROSITE" id="PS51864"/>
    </source>
</evidence>
<accession>A0A5N5T439</accession>
<feature type="non-terminal residue" evidence="9">
    <location>
        <position position="1"/>
    </location>
</feature>
<dbReference type="PROSITE" id="PS51864">
    <property type="entry name" value="ASTACIN"/>
    <property type="match status" value="1"/>
</dbReference>
<evidence type="ECO:0000313" key="9">
    <source>
        <dbReference type="EMBL" id="KAB7501142.1"/>
    </source>
</evidence>
<proteinExistence type="predicted"/>
<keyword evidence="4 7" id="KW-0862">Zinc</keyword>
<comment type="cofactor">
    <cofactor evidence="7">
        <name>Zn(2+)</name>
        <dbReference type="ChEBI" id="CHEBI:29105"/>
    </cofactor>
    <text evidence="7">Binds 1 zinc ion per subunit.</text>
</comment>
<dbReference type="InterPro" id="IPR001506">
    <property type="entry name" value="Peptidase_M12A"/>
</dbReference>
<keyword evidence="3 7" id="KW-0378">Hydrolase</keyword>
<keyword evidence="1 7" id="KW-0645">Protease</keyword>
<evidence type="ECO:0000256" key="1">
    <source>
        <dbReference type="ARBA" id="ARBA00022670"/>
    </source>
</evidence>
<evidence type="ECO:0000256" key="4">
    <source>
        <dbReference type="ARBA" id="ARBA00022833"/>
    </source>
</evidence>
<dbReference type="InterPro" id="IPR024079">
    <property type="entry name" value="MetalloPept_cat_dom_sf"/>
</dbReference>
<reference evidence="9 10" key="1">
    <citation type="journal article" date="2019" name="PLoS Biol.">
        <title>Sex chromosomes control vertical transmission of feminizing Wolbachia symbionts in an isopod.</title>
        <authorList>
            <person name="Becking T."/>
            <person name="Chebbi M.A."/>
            <person name="Giraud I."/>
            <person name="Moumen B."/>
            <person name="Laverre T."/>
            <person name="Caubet Y."/>
            <person name="Peccoud J."/>
            <person name="Gilbert C."/>
            <person name="Cordaux R."/>
        </authorList>
    </citation>
    <scope>NUCLEOTIDE SEQUENCE [LARGE SCALE GENOMIC DNA]</scope>
    <source>
        <strain evidence="9">ANa2</strain>
        <tissue evidence="9">Whole body excluding digestive tract and cuticle</tissue>
    </source>
</reference>
<dbReference type="SUPFAM" id="SSF55486">
    <property type="entry name" value="Metalloproteases ('zincins'), catalytic domain"/>
    <property type="match status" value="1"/>
</dbReference>
<dbReference type="Proteomes" id="UP000326759">
    <property type="component" value="Unassembled WGS sequence"/>
</dbReference>
<protein>
    <recommendedName>
        <fullName evidence="7">Metalloendopeptidase</fullName>
        <ecNumber evidence="7">3.4.24.-</ecNumber>
    </recommendedName>
</protein>
<evidence type="ECO:0000313" key="10">
    <source>
        <dbReference type="Proteomes" id="UP000326759"/>
    </source>
</evidence>
<keyword evidence="10" id="KW-1185">Reference proteome</keyword>
<dbReference type="AlphaFoldDB" id="A0A5N5T439"/>
<dbReference type="Gene3D" id="3.40.390.10">
    <property type="entry name" value="Collagenase (Catalytic Domain)"/>
    <property type="match status" value="1"/>
</dbReference>